<organism evidence="7 8">
    <name type="scientific">Pallidibacillus pasinlerensis</name>
    <dbReference type="NCBI Taxonomy" id="2703818"/>
    <lineage>
        <taxon>Bacteria</taxon>
        <taxon>Bacillati</taxon>
        <taxon>Bacillota</taxon>
        <taxon>Bacilli</taxon>
        <taxon>Bacillales</taxon>
        <taxon>Bacillaceae</taxon>
        <taxon>Pallidibacillus</taxon>
    </lineage>
</organism>
<evidence type="ECO:0000313" key="7">
    <source>
        <dbReference type="EMBL" id="NCU17786.1"/>
    </source>
</evidence>
<evidence type="ECO:0000256" key="2">
    <source>
        <dbReference type="ARBA" id="ARBA00005297"/>
    </source>
</evidence>
<name>A0ABX0A331_9BACI</name>
<feature type="domain" description="Chorismate-utilising enzyme C-terminal" evidence="6">
    <location>
        <begin position="213"/>
        <end position="463"/>
    </location>
</feature>
<dbReference type="InterPro" id="IPR004561">
    <property type="entry name" value="IsoChor_synthase"/>
</dbReference>
<dbReference type="Gene3D" id="3.60.120.10">
    <property type="entry name" value="Anthranilate synthase"/>
    <property type="match status" value="1"/>
</dbReference>
<keyword evidence="8" id="KW-1185">Reference proteome</keyword>
<keyword evidence="4 7" id="KW-0413">Isomerase</keyword>
<dbReference type="InterPro" id="IPR015890">
    <property type="entry name" value="Chorismate_C"/>
</dbReference>
<evidence type="ECO:0000256" key="5">
    <source>
        <dbReference type="ARBA" id="ARBA00041564"/>
    </source>
</evidence>
<dbReference type="EC" id="5.4.4.2" evidence="3"/>
<dbReference type="PANTHER" id="PTHR42839:SF1">
    <property type="entry name" value="ISOCHORISMATE SYNTHASE MENF"/>
    <property type="match status" value="1"/>
</dbReference>
<dbReference type="SUPFAM" id="SSF56322">
    <property type="entry name" value="ADC synthase"/>
    <property type="match status" value="1"/>
</dbReference>
<dbReference type="Proteomes" id="UP000743899">
    <property type="component" value="Unassembled WGS sequence"/>
</dbReference>
<dbReference type="RefSeq" id="WP_161920617.1">
    <property type="nucleotide sequence ID" value="NZ_JAACYS010000034.1"/>
</dbReference>
<evidence type="ECO:0000256" key="3">
    <source>
        <dbReference type="ARBA" id="ARBA00012824"/>
    </source>
</evidence>
<comment type="caution">
    <text evidence="7">The sequence shown here is derived from an EMBL/GenBank/DDBJ whole genome shotgun (WGS) entry which is preliminary data.</text>
</comment>
<gene>
    <name evidence="7" type="ORF">GW534_08570</name>
</gene>
<comment type="catalytic activity">
    <reaction evidence="1">
        <text>chorismate = isochorismate</text>
        <dbReference type="Rhea" id="RHEA:18985"/>
        <dbReference type="ChEBI" id="CHEBI:29748"/>
        <dbReference type="ChEBI" id="CHEBI:29780"/>
        <dbReference type="EC" id="5.4.4.2"/>
    </reaction>
</comment>
<dbReference type="Pfam" id="PF00425">
    <property type="entry name" value="Chorismate_bind"/>
    <property type="match status" value="1"/>
</dbReference>
<protein>
    <recommendedName>
        <fullName evidence="3">isochorismate synthase</fullName>
        <ecNumber evidence="3">5.4.4.2</ecNumber>
    </recommendedName>
    <alternativeName>
        <fullName evidence="5">Isochorismate mutase</fullName>
    </alternativeName>
</protein>
<dbReference type="EMBL" id="JAACYS010000034">
    <property type="protein sequence ID" value="NCU17786.1"/>
    <property type="molecule type" value="Genomic_DNA"/>
</dbReference>
<dbReference type="PRINTS" id="PR00095">
    <property type="entry name" value="ANTSNTHASEI"/>
</dbReference>
<evidence type="ECO:0000313" key="8">
    <source>
        <dbReference type="Proteomes" id="UP000743899"/>
    </source>
</evidence>
<dbReference type="GO" id="GO:0008909">
    <property type="term" value="F:isochorismate synthase activity"/>
    <property type="evidence" value="ECO:0007669"/>
    <property type="project" value="UniProtKB-EC"/>
</dbReference>
<accession>A0ABX0A331</accession>
<dbReference type="InterPro" id="IPR019999">
    <property type="entry name" value="Anth_synth_I-like"/>
</dbReference>
<evidence type="ECO:0000256" key="1">
    <source>
        <dbReference type="ARBA" id="ARBA00000799"/>
    </source>
</evidence>
<comment type="similarity">
    <text evidence="2">Belongs to the isochorismate synthase family.</text>
</comment>
<dbReference type="PANTHER" id="PTHR42839">
    <property type="entry name" value="ISOCHORISMATE SYNTHASE ENTC"/>
    <property type="match status" value="1"/>
</dbReference>
<dbReference type="InterPro" id="IPR005801">
    <property type="entry name" value="ADC_synthase"/>
</dbReference>
<evidence type="ECO:0000259" key="6">
    <source>
        <dbReference type="Pfam" id="PF00425"/>
    </source>
</evidence>
<evidence type="ECO:0000256" key="4">
    <source>
        <dbReference type="ARBA" id="ARBA00023235"/>
    </source>
</evidence>
<sequence>MNVGTYKVPNQIENLIKHGVEKAKNYNHEVIVSYIEKVHHIDTLHFLNNNLSQFENENFYWEDAHSSFYIAGLGTVKTMNIMHMDNRFKNIKEEWQKLIDRSIIENPYSEVNGVGPALFGGFSFDYVKNDSNLWENFNHGLFYLPKYMVTKVDGQSYFTTNILCTPNQENNPNVEQLLLERKNVLSNTKTSLASELVEISESPKVEERNGVLWLDRVNKAIELLKLAFAKKVVLARDLHLSYQQKINHMSVLNNLKQQQKNSYIFSMTSEKDCFIGATPERLVKKEGKHMFSSCVAGSAPRGKTDREDNQIKTDLLNDPKNLEEHQFVVDMITNAFHQLCDSVSRAKSPQIMTNKDIHHLYTPVEGWAKEGVSIFEFVKELHPTPALGGTPTETALQIIRDLELFERGMYAGPLGWVDYKQNGEFVVAIRSALLKESEAVLFAGCGIVKDSIPDKEYEETKVKFRPMLRALGGNLDE</sequence>
<proteinExistence type="inferred from homology"/>
<dbReference type="NCBIfam" id="TIGR00543">
    <property type="entry name" value="isochor_syn"/>
    <property type="match status" value="1"/>
</dbReference>
<reference evidence="7 8" key="1">
    <citation type="submission" date="2020-01" db="EMBL/GenBank/DDBJ databases">
        <title>A novel Bacillus sp. from Pasinler.</title>
        <authorList>
            <person name="Adiguzel A."/>
            <person name="Ay H."/>
            <person name="Baltaci M.O."/>
        </authorList>
    </citation>
    <scope>NUCLEOTIDE SEQUENCE [LARGE SCALE GENOMIC DNA]</scope>
    <source>
        <strain evidence="7 8">P1</strain>
    </source>
</reference>